<dbReference type="Gene3D" id="1.10.510.10">
    <property type="entry name" value="Transferase(Phosphotransferase) domain 1"/>
    <property type="match status" value="1"/>
</dbReference>
<proteinExistence type="predicted"/>
<dbReference type="SUPFAM" id="SSF56112">
    <property type="entry name" value="Protein kinase-like (PK-like)"/>
    <property type="match status" value="1"/>
</dbReference>
<dbReference type="Pfam" id="PF16919">
    <property type="entry name" value="PknG_rubred"/>
    <property type="match status" value="1"/>
</dbReference>
<evidence type="ECO:0000313" key="11">
    <source>
        <dbReference type="Proteomes" id="UP000037020"/>
    </source>
</evidence>
<evidence type="ECO:0000256" key="2">
    <source>
        <dbReference type="ARBA" id="ARBA00022527"/>
    </source>
</evidence>
<feature type="non-terminal residue" evidence="10">
    <location>
        <position position="317"/>
    </location>
</feature>
<reference evidence="10 11" key="1">
    <citation type="submission" date="2015-07" db="EMBL/GenBank/DDBJ databases">
        <authorList>
            <person name="Ju K.-S."/>
            <person name="Doroghazi J.R."/>
            <person name="Metcalf W.W."/>
        </authorList>
    </citation>
    <scope>NUCLEOTIDE SEQUENCE [LARGE SCALE GENOMIC DNA]</scope>
    <source>
        <strain evidence="10 11">NRRL B-3589</strain>
    </source>
</reference>
<comment type="catalytic activity">
    <reaction evidence="8">
        <text>L-seryl-[protein] + ATP = O-phospho-L-seryl-[protein] + ADP + H(+)</text>
        <dbReference type="Rhea" id="RHEA:17989"/>
        <dbReference type="Rhea" id="RHEA-COMP:9863"/>
        <dbReference type="Rhea" id="RHEA-COMP:11604"/>
        <dbReference type="ChEBI" id="CHEBI:15378"/>
        <dbReference type="ChEBI" id="CHEBI:29999"/>
        <dbReference type="ChEBI" id="CHEBI:30616"/>
        <dbReference type="ChEBI" id="CHEBI:83421"/>
        <dbReference type="ChEBI" id="CHEBI:456216"/>
        <dbReference type="EC" id="2.7.11.1"/>
    </reaction>
</comment>
<dbReference type="CDD" id="cd14014">
    <property type="entry name" value="STKc_PknB_like"/>
    <property type="match status" value="1"/>
</dbReference>
<comment type="caution">
    <text evidence="10">The sequence shown here is derived from an EMBL/GenBank/DDBJ whole genome shotgun (WGS) entry which is preliminary data.</text>
</comment>
<protein>
    <recommendedName>
        <fullName evidence="1">non-specific serine/threonine protein kinase</fullName>
        <ecNumber evidence="1">2.7.11.1</ecNumber>
    </recommendedName>
</protein>
<dbReference type="InterPro" id="IPR000719">
    <property type="entry name" value="Prot_kinase_dom"/>
</dbReference>
<dbReference type="Proteomes" id="UP000037020">
    <property type="component" value="Unassembled WGS sequence"/>
</dbReference>
<comment type="catalytic activity">
    <reaction evidence="7">
        <text>L-threonyl-[protein] + ATP = O-phospho-L-threonyl-[protein] + ADP + H(+)</text>
        <dbReference type="Rhea" id="RHEA:46608"/>
        <dbReference type="Rhea" id="RHEA-COMP:11060"/>
        <dbReference type="Rhea" id="RHEA-COMP:11605"/>
        <dbReference type="ChEBI" id="CHEBI:15378"/>
        <dbReference type="ChEBI" id="CHEBI:30013"/>
        <dbReference type="ChEBI" id="CHEBI:30616"/>
        <dbReference type="ChEBI" id="CHEBI:61977"/>
        <dbReference type="ChEBI" id="CHEBI:456216"/>
        <dbReference type="EC" id="2.7.11.1"/>
    </reaction>
</comment>
<dbReference type="GO" id="GO:0004674">
    <property type="term" value="F:protein serine/threonine kinase activity"/>
    <property type="evidence" value="ECO:0007669"/>
    <property type="project" value="UniProtKB-KW"/>
</dbReference>
<keyword evidence="4" id="KW-0547">Nucleotide-binding</keyword>
<sequence>LLELPYVDLLSRDSLVLDDPRPPSRGQVCANEGCGHVVGAPYAGQPALTSGFCRNCRHPFDFAPQLGPGDLLGDQYRVVGCIAFGGMGWVYLAEDTKLDDRPVAIKGLINTEDRASLEMALEERRHLRTLDHPNIVRIINYVTHPARNSRQVTGYIVMEFVGGTTLAQIKEFIAHAEPPYDGPRLYEHILTYGCLILDALEYLHGERLVYCDMKPGNVMHHEGKIKIIDLGAMYRLGEPKEGGRPVITPHYAPPEVERHGFAGLGARSDIYSVGRTLKDLSLRAERPEQQPPGLAATSYEHAIARATAPDPRQRFAS</sequence>
<organism evidence="10 11">
    <name type="scientific">Streptomyces varsoviensis</name>
    <dbReference type="NCBI Taxonomy" id="67373"/>
    <lineage>
        <taxon>Bacteria</taxon>
        <taxon>Bacillati</taxon>
        <taxon>Actinomycetota</taxon>
        <taxon>Actinomycetes</taxon>
        <taxon>Kitasatosporales</taxon>
        <taxon>Streptomycetaceae</taxon>
        <taxon>Streptomyces</taxon>
    </lineage>
</organism>
<evidence type="ECO:0000256" key="5">
    <source>
        <dbReference type="ARBA" id="ARBA00022777"/>
    </source>
</evidence>
<keyword evidence="2 10" id="KW-0723">Serine/threonine-protein kinase</keyword>
<keyword evidence="5 10" id="KW-0418">Kinase</keyword>
<dbReference type="InterPro" id="IPR031634">
    <property type="entry name" value="PknG_rubred"/>
</dbReference>
<dbReference type="PANTHER" id="PTHR24363">
    <property type="entry name" value="SERINE/THREONINE PROTEIN KINASE"/>
    <property type="match status" value="1"/>
</dbReference>
<evidence type="ECO:0000259" key="9">
    <source>
        <dbReference type="PROSITE" id="PS50011"/>
    </source>
</evidence>
<evidence type="ECO:0000256" key="4">
    <source>
        <dbReference type="ARBA" id="ARBA00022741"/>
    </source>
</evidence>
<feature type="domain" description="Protein kinase" evidence="9">
    <location>
        <begin position="76"/>
        <end position="317"/>
    </location>
</feature>
<evidence type="ECO:0000313" key="10">
    <source>
        <dbReference type="EMBL" id="KOG54593.1"/>
    </source>
</evidence>
<dbReference type="Gene3D" id="3.30.200.20">
    <property type="entry name" value="Phosphorylase Kinase, domain 1"/>
    <property type="match status" value="1"/>
</dbReference>
<evidence type="ECO:0000256" key="8">
    <source>
        <dbReference type="ARBA" id="ARBA00048679"/>
    </source>
</evidence>
<feature type="non-terminal residue" evidence="10">
    <location>
        <position position="1"/>
    </location>
</feature>
<dbReference type="EC" id="2.7.11.1" evidence="1"/>
<dbReference type="InterPro" id="IPR011009">
    <property type="entry name" value="Kinase-like_dom_sf"/>
</dbReference>
<keyword evidence="3" id="KW-0808">Transferase</keyword>
<dbReference type="Pfam" id="PF00069">
    <property type="entry name" value="Pkinase"/>
    <property type="match status" value="1"/>
</dbReference>
<dbReference type="PANTHER" id="PTHR24363:SF0">
    <property type="entry name" value="SERINE_THREONINE KINASE LIKE DOMAIN CONTAINING 1"/>
    <property type="match status" value="1"/>
</dbReference>
<evidence type="ECO:0000256" key="1">
    <source>
        <dbReference type="ARBA" id="ARBA00012513"/>
    </source>
</evidence>
<evidence type="ECO:0000256" key="6">
    <source>
        <dbReference type="ARBA" id="ARBA00022840"/>
    </source>
</evidence>
<evidence type="ECO:0000256" key="7">
    <source>
        <dbReference type="ARBA" id="ARBA00047899"/>
    </source>
</evidence>
<dbReference type="EMBL" id="LGUT01004323">
    <property type="protein sequence ID" value="KOG54593.1"/>
    <property type="molecule type" value="Genomic_DNA"/>
</dbReference>
<gene>
    <name evidence="10" type="ORF">ADK38_43995</name>
</gene>
<dbReference type="SMART" id="SM00220">
    <property type="entry name" value="S_TKc"/>
    <property type="match status" value="1"/>
</dbReference>
<dbReference type="PROSITE" id="PS50011">
    <property type="entry name" value="PROTEIN_KINASE_DOM"/>
    <property type="match status" value="1"/>
</dbReference>
<keyword evidence="11" id="KW-1185">Reference proteome</keyword>
<keyword evidence="6" id="KW-0067">ATP-binding</keyword>
<name>A0ABR5ISJ9_9ACTN</name>
<evidence type="ECO:0000256" key="3">
    <source>
        <dbReference type="ARBA" id="ARBA00022679"/>
    </source>
</evidence>
<accession>A0ABR5ISJ9</accession>